<protein>
    <submittedName>
        <fullName evidence="2">Uncharacterized protein</fullName>
    </submittedName>
</protein>
<gene>
    <name evidence="2" type="ORF">J3D65DRAFT_598809</name>
</gene>
<dbReference type="EMBL" id="JBBPEH010000001">
    <property type="protein sequence ID" value="KAK7544144.1"/>
    <property type="molecule type" value="Genomic_DNA"/>
</dbReference>
<feature type="compositionally biased region" description="Polar residues" evidence="1">
    <location>
        <begin position="61"/>
        <end position="72"/>
    </location>
</feature>
<sequence length="228" mass="24805">MAGDQTKDPCGNLNKSQGIVASLETSRIPLTIAGDDAKSTEVGKEKAVLSDGAVDGPGRAQSASTSPTTTNTKGHDEDVDNEDDDPYQPLFEYIQVLEEDATLIEFNMTKVRIMQPSFGKTAPVLKVNSSEPFWLAPVSNAIRKAFLQWRPEPMSYVVEAAAVACDKVNGMIRDGELPPVHCQCSGADSTWTTHACAICNMQTPCSSLKMTEDYGYRVCRQCIRIHSL</sequence>
<organism evidence="2 3">
    <name type="scientific">Phyllosticta citribraziliensis</name>
    <dbReference type="NCBI Taxonomy" id="989973"/>
    <lineage>
        <taxon>Eukaryota</taxon>
        <taxon>Fungi</taxon>
        <taxon>Dikarya</taxon>
        <taxon>Ascomycota</taxon>
        <taxon>Pezizomycotina</taxon>
        <taxon>Dothideomycetes</taxon>
        <taxon>Dothideomycetes incertae sedis</taxon>
        <taxon>Botryosphaeriales</taxon>
        <taxon>Phyllostictaceae</taxon>
        <taxon>Phyllosticta</taxon>
    </lineage>
</organism>
<accession>A0ABR1MA09</accession>
<feature type="region of interest" description="Disordered" evidence="1">
    <location>
        <begin position="31"/>
        <end position="85"/>
    </location>
</feature>
<evidence type="ECO:0000313" key="3">
    <source>
        <dbReference type="Proteomes" id="UP001360953"/>
    </source>
</evidence>
<evidence type="ECO:0000256" key="1">
    <source>
        <dbReference type="SAM" id="MobiDB-lite"/>
    </source>
</evidence>
<dbReference type="GeneID" id="92030770"/>
<proteinExistence type="predicted"/>
<reference evidence="2 3" key="1">
    <citation type="submission" date="2024-04" db="EMBL/GenBank/DDBJ databases">
        <title>Phyllosticta paracitricarpa is synonymous to the EU quarantine fungus P. citricarpa based on phylogenomic analyses.</title>
        <authorList>
            <consortium name="Lawrence Berkeley National Laboratory"/>
            <person name="Van ingen-buijs V.A."/>
            <person name="Van westerhoven A.C."/>
            <person name="Haridas S."/>
            <person name="Skiadas P."/>
            <person name="Martin F."/>
            <person name="Groenewald J.Z."/>
            <person name="Crous P.W."/>
            <person name="Seidl M.F."/>
        </authorList>
    </citation>
    <scope>NUCLEOTIDE SEQUENCE [LARGE SCALE GENOMIC DNA]</scope>
    <source>
        <strain evidence="2 3">CPC 17464</strain>
    </source>
</reference>
<comment type="caution">
    <text evidence="2">The sequence shown here is derived from an EMBL/GenBank/DDBJ whole genome shotgun (WGS) entry which is preliminary data.</text>
</comment>
<feature type="compositionally biased region" description="Basic and acidic residues" evidence="1">
    <location>
        <begin position="35"/>
        <end position="48"/>
    </location>
</feature>
<keyword evidence="3" id="KW-1185">Reference proteome</keyword>
<name>A0ABR1MA09_9PEZI</name>
<dbReference type="RefSeq" id="XP_066659379.1">
    <property type="nucleotide sequence ID" value="XM_066797864.1"/>
</dbReference>
<dbReference type="Proteomes" id="UP001360953">
    <property type="component" value="Unassembled WGS sequence"/>
</dbReference>
<evidence type="ECO:0000313" key="2">
    <source>
        <dbReference type="EMBL" id="KAK7544144.1"/>
    </source>
</evidence>